<feature type="region of interest" description="Disordered" evidence="5">
    <location>
        <begin position="339"/>
        <end position="368"/>
    </location>
</feature>
<dbReference type="InterPro" id="IPR028941">
    <property type="entry name" value="WHIM2_dom"/>
</dbReference>
<feature type="domain" description="WAC" evidence="7">
    <location>
        <begin position="45"/>
        <end position="155"/>
    </location>
</feature>
<evidence type="ECO:0000259" key="7">
    <source>
        <dbReference type="PROSITE" id="PS51136"/>
    </source>
</evidence>
<feature type="compositionally biased region" description="Polar residues" evidence="5">
    <location>
        <begin position="278"/>
        <end position="287"/>
    </location>
</feature>
<keyword evidence="4" id="KW-0175">Coiled coil</keyword>
<dbReference type="Proteomes" id="UP000683417">
    <property type="component" value="Unassembled WGS sequence"/>
</dbReference>
<feature type="non-terminal residue" evidence="8">
    <location>
        <position position="1019"/>
    </location>
</feature>
<feature type="compositionally biased region" description="Polar residues" evidence="5">
    <location>
        <begin position="339"/>
        <end position="355"/>
    </location>
</feature>
<feature type="domain" description="DDT" evidence="6">
    <location>
        <begin position="421"/>
        <end position="484"/>
    </location>
</feature>
<evidence type="ECO:0000259" key="6">
    <source>
        <dbReference type="PROSITE" id="PS50827"/>
    </source>
</evidence>
<accession>A0A9W4GI01</accession>
<feature type="region of interest" description="Disordered" evidence="5">
    <location>
        <begin position="500"/>
        <end position="519"/>
    </location>
</feature>
<evidence type="ECO:0000256" key="2">
    <source>
        <dbReference type="ARBA" id="ARBA00023242"/>
    </source>
</evidence>
<dbReference type="InterPro" id="IPR013136">
    <property type="entry name" value="WSTF_Acf1_Cbp146"/>
</dbReference>
<proteinExistence type="predicted"/>
<dbReference type="PROSITE" id="PS51136">
    <property type="entry name" value="WAC"/>
    <property type="match status" value="1"/>
</dbReference>
<dbReference type="EMBL" id="CAJHIT010000009">
    <property type="protein sequence ID" value="CAD6505433.1"/>
    <property type="molecule type" value="Genomic_DNA"/>
</dbReference>
<dbReference type="PANTHER" id="PTHR32075:SF6">
    <property type="entry name" value="ISWI CHROMATIN-REMODELING COMPLEX SUBUNIT YPL216W-RELATED"/>
    <property type="match status" value="1"/>
</dbReference>
<protein>
    <submittedName>
        <fullName evidence="8">BgTH12-00924</fullName>
    </submittedName>
</protein>
<evidence type="ECO:0000313" key="9">
    <source>
        <dbReference type="Proteomes" id="UP000683417"/>
    </source>
</evidence>
<reference evidence="8" key="1">
    <citation type="submission" date="2020-10" db="EMBL/GenBank/DDBJ databases">
        <authorList>
            <person name="Muller C M."/>
        </authorList>
    </citation>
    <scope>NUCLEOTIDE SEQUENCE</scope>
    <source>
        <strain evidence="8">THUN-12</strain>
    </source>
</reference>
<dbReference type="PROSITE" id="PS50827">
    <property type="entry name" value="DDT"/>
    <property type="match status" value="1"/>
</dbReference>
<dbReference type="AlphaFoldDB" id="A0A9W4GI01"/>
<dbReference type="Pfam" id="PF15613">
    <property type="entry name" value="WSD"/>
    <property type="match status" value="1"/>
</dbReference>
<keyword evidence="2 3" id="KW-0539">Nucleus</keyword>
<organism evidence="8 9">
    <name type="scientific">Blumeria graminis f. sp. triticale</name>
    <dbReference type="NCBI Taxonomy" id="1689686"/>
    <lineage>
        <taxon>Eukaryota</taxon>
        <taxon>Fungi</taxon>
        <taxon>Dikarya</taxon>
        <taxon>Ascomycota</taxon>
        <taxon>Pezizomycotina</taxon>
        <taxon>Leotiomycetes</taxon>
        <taxon>Erysiphales</taxon>
        <taxon>Erysiphaceae</taxon>
        <taxon>Blumeria</taxon>
    </lineage>
</organism>
<dbReference type="Pfam" id="PF02791">
    <property type="entry name" value="DDT"/>
    <property type="match status" value="1"/>
</dbReference>
<sequence length="1019" mass="116636">SLLTSWYEPSISFECVTLPDYNTQVLFKRKPVQYLSPPKVENDETEVWEIKQTGEIFIDYNSYLARMDFYKQRRFICQITGHSGLSFFEALKSELAGAQVVEEAFPEALKGPILRRVQLQTISRIDTLVDLIYEEFRADYYPGEAVTVHVMTGEKLTGIVRDKSSFGAKILPDGTTNPSFSRYFVSLDGRSDEEAVVDDAHISRDRKIFTKQVLRSFIRKTVSREAWNGAPWLVRNDVAKQYHIDVRVPPHLCYENKSMEKKSKNKNLKNSSGKFGTLDNNTENSGLTDPLNEFKPRAKCQKLNQQNGHLVPKSKKATKTLVCRTSKGSQQSLNLVRKFSTTSSPPEEPQNTRIASTAVPCDSNTSTSQSKMAQPIVKYPIEDLCLPPRLERPTRPPLKFLSDDCTISDTSSKEKNIKILTESVGLLLQTWVFLNIYCEVLILDSFTFDDFLEAMKFSSLDEECQLLTEIHCAALKMLVASEIEGGDILVPLPGMGKDGGENADESISTSTNVEAEPELKVRSTRRTYQKIEIPPEGKISHRAAEMQAGINWIDRLRKRDFKYGGWQIIVIGLLFQLSKSSRHADICETLLQQLAPLERDPTPETARRQYALLNVNHRAQLLEIICTFLANTKAARAYMEECSEQMTCFRKEKIQWQRDRKQYLEELRMLSDERKLLSPLDSSLSPSSGINTISVIVESKENIGSIPDEVADTEDELKEVRSLRSGQDQIMQRKRNREAQREKKKKADLDALLSNNAKKSAKLAKDIQKKQELITKCENEIATLDNDLREADCPRVRILGKDRFYNRYYWFERNGMPYGGLPTSSTAHAKYANGRLWVQGPDEIEREGFIDLGPELQGNYRDKYGMTVLERKNLEEGPTSVYNTHQWGYYEDPDSLNSLITWLDTRGINELKLHKELKLYHDQISYNMKRRSEYLQLDKSERSDTNRIMTRRMDLSESSANRLSAWKNNIAYTEIGHLHSDEPRSRNSTRKLAPHISTSSTDYSNKNEVKGKNKRNLGR</sequence>
<feature type="region of interest" description="Disordered" evidence="5">
    <location>
        <begin position="721"/>
        <end position="747"/>
    </location>
</feature>
<dbReference type="PANTHER" id="PTHR32075">
    <property type="entry name" value="ISWI CHROMATIN-REMODELING COMPLEX SUBUNIT YPL216W-RELATED"/>
    <property type="match status" value="1"/>
</dbReference>
<comment type="caution">
    <text evidence="8">The sequence shown here is derived from an EMBL/GenBank/DDBJ whole genome shotgun (WGS) entry which is preliminary data.</text>
</comment>
<evidence type="ECO:0000256" key="1">
    <source>
        <dbReference type="ARBA" id="ARBA00004123"/>
    </source>
</evidence>
<feature type="coiled-coil region" evidence="4">
    <location>
        <begin position="760"/>
        <end position="787"/>
    </location>
</feature>
<evidence type="ECO:0000256" key="5">
    <source>
        <dbReference type="SAM" id="MobiDB-lite"/>
    </source>
</evidence>
<name>A0A9W4GI01_BLUGR</name>
<evidence type="ECO:0000313" key="8">
    <source>
        <dbReference type="EMBL" id="CAD6505433.1"/>
    </source>
</evidence>
<dbReference type="SMART" id="SM00571">
    <property type="entry name" value="DDT"/>
    <property type="match status" value="1"/>
</dbReference>
<dbReference type="GO" id="GO:0005634">
    <property type="term" value="C:nucleus"/>
    <property type="evidence" value="ECO:0007669"/>
    <property type="project" value="UniProtKB-SubCell"/>
</dbReference>
<dbReference type="GO" id="GO:0031509">
    <property type="term" value="P:subtelomeric heterochromatin formation"/>
    <property type="evidence" value="ECO:0007669"/>
    <property type="project" value="TreeGrafter"/>
</dbReference>
<evidence type="ECO:0000256" key="3">
    <source>
        <dbReference type="PROSITE-ProRule" id="PRU00475"/>
    </source>
</evidence>
<comment type="subcellular location">
    <subcellularLocation>
        <location evidence="1 3">Nucleus</location>
    </subcellularLocation>
</comment>
<dbReference type="GO" id="GO:0000785">
    <property type="term" value="C:chromatin"/>
    <property type="evidence" value="ECO:0007669"/>
    <property type="project" value="UniProtKB-ARBA"/>
</dbReference>
<dbReference type="Pfam" id="PF10537">
    <property type="entry name" value="WAC_Acf1_DNA_bd"/>
    <property type="match status" value="1"/>
</dbReference>
<evidence type="ECO:0000256" key="4">
    <source>
        <dbReference type="SAM" id="Coils"/>
    </source>
</evidence>
<dbReference type="GO" id="GO:0000781">
    <property type="term" value="C:chromosome, telomeric region"/>
    <property type="evidence" value="ECO:0007669"/>
    <property type="project" value="GOC"/>
</dbReference>
<gene>
    <name evidence="8" type="ORF">BGTH12_LOCUS6791</name>
</gene>
<feature type="region of interest" description="Disordered" evidence="5">
    <location>
        <begin position="977"/>
        <end position="1019"/>
    </location>
</feature>
<feature type="region of interest" description="Disordered" evidence="5">
    <location>
        <begin position="259"/>
        <end position="293"/>
    </location>
</feature>
<dbReference type="InterPro" id="IPR018501">
    <property type="entry name" value="DDT_dom"/>
</dbReference>
<feature type="compositionally biased region" description="Basic and acidic residues" evidence="5">
    <location>
        <begin position="737"/>
        <end position="747"/>
    </location>
</feature>